<evidence type="ECO:0000256" key="2">
    <source>
        <dbReference type="ARBA" id="ARBA00008814"/>
    </source>
</evidence>
<keyword evidence="3" id="KW-0813">Transport</keyword>
<keyword evidence="4 5" id="KW-0732">Signal</keyword>
<dbReference type="PANTHER" id="PTHR30532:SF24">
    <property type="entry name" value="FERRIC ENTEROBACTIN-BINDING PERIPLASMIC PROTEIN FEPB"/>
    <property type="match status" value="1"/>
</dbReference>
<dbReference type="InterPro" id="IPR002491">
    <property type="entry name" value="ABC_transptr_periplasmic_BD"/>
</dbReference>
<organism evidence="7 8">
    <name type="scientific">Microlunatus kandeliicorticis</name>
    <dbReference type="NCBI Taxonomy" id="1759536"/>
    <lineage>
        <taxon>Bacteria</taxon>
        <taxon>Bacillati</taxon>
        <taxon>Actinomycetota</taxon>
        <taxon>Actinomycetes</taxon>
        <taxon>Propionibacteriales</taxon>
        <taxon>Propionibacteriaceae</taxon>
        <taxon>Microlunatus</taxon>
    </lineage>
</organism>
<comment type="subcellular location">
    <subcellularLocation>
        <location evidence="1">Cell envelope</location>
    </subcellularLocation>
</comment>
<dbReference type="Gene3D" id="3.40.50.1980">
    <property type="entry name" value="Nitrogenase molybdenum iron protein domain"/>
    <property type="match status" value="2"/>
</dbReference>
<dbReference type="GO" id="GO:0030288">
    <property type="term" value="C:outer membrane-bounded periplasmic space"/>
    <property type="evidence" value="ECO:0007669"/>
    <property type="project" value="TreeGrafter"/>
</dbReference>
<dbReference type="Proteomes" id="UP000523079">
    <property type="component" value="Unassembled WGS sequence"/>
</dbReference>
<dbReference type="InterPro" id="IPR051313">
    <property type="entry name" value="Bact_iron-sidero_bind"/>
</dbReference>
<dbReference type="RefSeq" id="WP_182559699.1">
    <property type="nucleotide sequence ID" value="NZ_JACGWT010000002.1"/>
</dbReference>
<evidence type="ECO:0000256" key="3">
    <source>
        <dbReference type="ARBA" id="ARBA00022448"/>
    </source>
</evidence>
<evidence type="ECO:0000256" key="4">
    <source>
        <dbReference type="ARBA" id="ARBA00022729"/>
    </source>
</evidence>
<evidence type="ECO:0000256" key="1">
    <source>
        <dbReference type="ARBA" id="ARBA00004196"/>
    </source>
</evidence>
<dbReference type="EMBL" id="JACGWT010000002">
    <property type="protein sequence ID" value="MBA8794198.1"/>
    <property type="molecule type" value="Genomic_DNA"/>
</dbReference>
<dbReference type="Pfam" id="PF01497">
    <property type="entry name" value="Peripla_BP_2"/>
    <property type="match status" value="1"/>
</dbReference>
<gene>
    <name evidence="7" type="ORF">FHX74_001803</name>
</gene>
<dbReference type="PROSITE" id="PS50983">
    <property type="entry name" value="FE_B12_PBP"/>
    <property type="match status" value="1"/>
</dbReference>
<proteinExistence type="inferred from homology"/>
<evidence type="ECO:0000313" key="7">
    <source>
        <dbReference type="EMBL" id="MBA8794198.1"/>
    </source>
</evidence>
<dbReference type="AlphaFoldDB" id="A0A7W3IS05"/>
<feature type="chain" id="PRO_5038449998" evidence="5">
    <location>
        <begin position="28"/>
        <end position="336"/>
    </location>
</feature>
<comment type="caution">
    <text evidence="7">The sequence shown here is derived from an EMBL/GenBank/DDBJ whole genome shotgun (WGS) entry which is preliminary data.</text>
</comment>
<protein>
    <submittedName>
        <fullName evidence="7">Iron complex transport system substrate-binding protein</fullName>
    </submittedName>
</protein>
<evidence type="ECO:0000313" key="8">
    <source>
        <dbReference type="Proteomes" id="UP000523079"/>
    </source>
</evidence>
<dbReference type="SUPFAM" id="SSF53807">
    <property type="entry name" value="Helical backbone' metal receptor"/>
    <property type="match status" value="1"/>
</dbReference>
<dbReference type="GO" id="GO:1901678">
    <property type="term" value="P:iron coordination entity transport"/>
    <property type="evidence" value="ECO:0007669"/>
    <property type="project" value="UniProtKB-ARBA"/>
</dbReference>
<comment type="similarity">
    <text evidence="2">Belongs to the bacterial solute-binding protein 8 family.</text>
</comment>
<dbReference type="PANTHER" id="PTHR30532">
    <property type="entry name" value="IRON III DICITRATE-BINDING PERIPLASMIC PROTEIN"/>
    <property type="match status" value="1"/>
</dbReference>
<reference evidence="7 8" key="1">
    <citation type="submission" date="2020-07" db="EMBL/GenBank/DDBJ databases">
        <title>Sequencing the genomes of 1000 actinobacteria strains.</title>
        <authorList>
            <person name="Klenk H.-P."/>
        </authorList>
    </citation>
    <scope>NUCLEOTIDE SEQUENCE [LARGE SCALE GENOMIC DNA]</scope>
    <source>
        <strain evidence="7 8">DSM 100723</strain>
    </source>
</reference>
<feature type="signal peptide" evidence="5">
    <location>
        <begin position="1"/>
        <end position="27"/>
    </location>
</feature>
<feature type="domain" description="Fe/B12 periplasmic-binding" evidence="6">
    <location>
        <begin position="75"/>
        <end position="333"/>
    </location>
</feature>
<evidence type="ECO:0000259" key="6">
    <source>
        <dbReference type="PROSITE" id="PS50983"/>
    </source>
</evidence>
<accession>A0A7W3IS05</accession>
<evidence type="ECO:0000256" key="5">
    <source>
        <dbReference type="SAM" id="SignalP"/>
    </source>
</evidence>
<name>A0A7W3IS05_9ACTN</name>
<sequence>MSSSSGFSRRRLLTVALPAALSLPVLVACQSDPTVGNAPSGAGTPSEGGSGAAGPFPVTIEHQFGSTTVPAAPTRVLTAGFNEQDFALAFGVEPVGVREFLGYDAPQRPWAPASVRGKQLPTVGANELDFEKVAALDPDLILAVNAYIDRAAYEKLAAIAPTVAQSGDVAAGATSWQDQTRVTGRALGREQRADELVTEVEGRFAAARSAHPAFAGKSAAFALGSSADGSYSLGADDYRTGWLVDLGFMVPRTGGDVSFERLDVFDADVLIGEGLDRDFLQNRLFTALDVVREKRFVDVGGFDQDFAGALGFNSPLSLPFLLDQAVPKLATALQAD</sequence>
<keyword evidence="8" id="KW-1185">Reference proteome</keyword>